<sequence>MNGAWLSFLHAECMYFPLIFWDCVLLNVGYISSKLSMLYQPDKSMLRKILGMLAARMPSASEQATKRSGRGNLCVISMADKIVYSELETWNLFRFLGRANKNNSMRIRYILL</sequence>
<dbReference type="InParanoid" id="A0A7J7E2X4"/>
<dbReference type="Proteomes" id="UP000593562">
    <property type="component" value="Unassembled WGS sequence"/>
</dbReference>
<reference evidence="1 2" key="1">
    <citation type="journal article" date="2020" name="Nat. Commun.">
        <title>Genome of Tripterygium wilfordii and identification of cytochrome P450 involved in triptolide biosynthesis.</title>
        <authorList>
            <person name="Tu L."/>
            <person name="Su P."/>
            <person name="Zhang Z."/>
            <person name="Gao L."/>
            <person name="Wang J."/>
            <person name="Hu T."/>
            <person name="Zhou J."/>
            <person name="Zhang Y."/>
            <person name="Zhao Y."/>
            <person name="Liu Y."/>
            <person name="Song Y."/>
            <person name="Tong Y."/>
            <person name="Lu Y."/>
            <person name="Yang J."/>
            <person name="Xu C."/>
            <person name="Jia M."/>
            <person name="Peters R.J."/>
            <person name="Huang L."/>
            <person name="Gao W."/>
        </authorList>
    </citation>
    <scope>NUCLEOTIDE SEQUENCE [LARGE SCALE GENOMIC DNA]</scope>
    <source>
        <strain evidence="2">cv. XIE 37</strain>
        <tissue evidence="1">Leaf</tissue>
    </source>
</reference>
<evidence type="ECO:0000313" key="1">
    <source>
        <dbReference type="EMBL" id="KAF5752937.1"/>
    </source>
</evidence>
<accession>A0A7J7E2X4</accession>
<comment type="caution">
    <text evidence="1">The sequence shown here is derived from an EMBL/GenBank/DDBJ whole genome shotgun (WGS) entry which is preliminary data.</text>
</comment>
<proteinExistence type="predicted"/>
<name>A0A7J7E2X4_TRIWF</name>
<dbReference type="EMBL" id="JAAARO010000001">
    <property type="protein sequence ID" value="KAF5752937.1"/>
    <property type="molecule type" value="Genomic_DNA"/>
</dbReference>
<keyword evidence="2" id="KW-1185">Reference proteome</keyword>
<gene>
    <name evidence="1" type="ORF">HS088_TW01G00855</name>
</gene>
<dbReference type="AlphaFoldDB" id="A0A7J7E2X4"/>
<protein>
    <submittedName>
        <fullName evidence="1">Uncharacterized protein</fullName>
    </submittedName>
</protein>
<evidence type="ECO:0000313" key="2">
    <source>
        <dbReference type="Proteomes" id="UP000593562"/>
    </source>
</evidence>
<organism evidence="1 2">
    <name type="scientific">Tripterygium wilfordii</name>
    <name type="common">Thunder God vine</name>
    <dbReference type="NCBI Taxonomy" id="458696"/>
    <lineage>
        <taxon>Eukaryota</taxon>
        <taxon>Viridiplantae</taxon>
        <taxon>Streptophyta</taxon>
        <taxon>Embryophyta</taxon>
        <taxon>Tracheophyta</taxon>
        <taxon>Spermatophyta</taxon>
        <taxon>Magnoliopsida</taxon>
        <taxon>eudicotyledons</taxon>
        <taxon>Gunneridae</taxon>
        <taxon>Pentapetalae</taxon>
        <taxon>rosids</taxon>
        <taxon>fabids</taxon>
        <taxon>Celastrales</taxon>
        <taxon>Celastraceae</taxon>
        <taxon>Tripterygium</taxon>
    </lineage>
</organism>